<dbReference type="Gene3D" id="3.20.20.80">
    <property type="entry name" value="Glycosidases"/>
    <property type="match status" value="1"/>
</dbReference>
<evidence type="ECO:0000256" key="1">
    <source>
        <dbReference type="SAM" id="SignalP"/>
    </source>
</evidence>
<evidence type="ECO:0000259" key="2">
    <source>
        <dbReference type="Pfam" id="PF08522"/>
    </source>
</evidence>
<keyword evidence="3" id="KW-0326">Glycosidase</keyword>
<keyword evidence="1" id="KW-0732">Signal</keyword>
<dbReference type="InterPro" id="IPR017853">
    <property type="entry name" value="GH"/>
</dbReference>
<accession>D7VPS6</accession>
<dbReference type="eggNOG" id="COG3325">
    <property type="taxonomic scope" value="Bacteria"/>
</dbReference>
<dbReference type="Proteomes" id="UP000006258">
    <property type="component" value="Unassembled WGS sequence"/>
</dbReference>
<dbReference type="AlphaFoldDB" id="D7VPS6"/>
<dbReference type="RefSeq" id="WP_002993876.1">
    <property type="nucleotide sequence ID" value="NZ_GL379770.1"/>
</dbReference>
<protein>
    <submittedName>
        <fullName evidence="3">Endo-beta-N-acetylglucosaminidase F1</fullName>
        <ecNumber evidence="3">3.2.1.96</ecNumber>
    </submittedName>
</protein>
<dbReference type="EMBL" id="ACHA02000011">
    <property type="protein sequence ID" value="EFK57923.1"/>
    <property type="molecule type" value="Genomic_DNA"/>
</dbReference>
<feature type="chain" id="PRO_5003107495" evidence="1">
    <location>
        <begin position="31"/>
        <end position="466"/>
    </location>
</feature>
<dbReference type="InterPro" id="IPR001579">
    <property type="entry name" value="Glyco_hydro_18_chit_AS"/>
</dbReference>
<sequence length="466" mass="51574">MKNYIIKAMCNSLIVGLVFTLILTSCNKNTVTLPDPYDVYADMKTSGFLVNSENNQNTVQFNVIKKNTGISIDKDQLNLNFKISAPVAMDITGKVSVNETLLTSYNSDHQTSYQLLPANTYVLSENTAVSISKGNTLSNAVSLKMTNLNSLVLGQTYLLPVSLSSVSDASLSVHESFKTTYLMVKVDANEFPNTDKPNGIKSVLYVETGSNSILNAGRYVMKSSGKPFFDMAILFAPNIGWKDKKPVVTLGSAYDQLNDTEKYIRPLQRKGIKVLVSFLGAMQNYNMEEIEKISLQIKQIVVRYGLDGINFDDEYQSYNGIEMPVANNYSYTMLIKRCKELMPDKIVSFYNIGTTPQVANGVTPGDYLDYAWQAYYGSYYAPSVPGLTDKKKLGPGAAWIPAAGGQGGNVTDVNTAENIARRTIQDGYGVMVFYDLTATAQMTWMERVGKALYNEDVITVEDPYRL</sequence>
<dbReference type="OrthoDB" id="2582440at2"/>
<dbReference type="Gene3D" id="2.60.40.1740">
    <property type="entry name" value="hypothetical protein (bacova_03559)"/>
    <property type="match status" value="1"/>
</dbReference>
<dbReference type="STRING" id="525373.HMPREF0766_12996"/>
<dbReference type="PROSITE" id="PS51257">
    <property type="entry name" value="PROKAR_LIPOPROTEIN"/>
    <property type="match status" value="1"/>
</dbReference>
<evidence type="ECO:0000313" key="3">
    <source>
        <dbReference type="EMBL" id="EFK57923.1"/>
    </source>
</evidence>
<gene>
    <name evidence="3" type="ORF">HMPREF0766_12996</name>
</gene>
<dbReference type="HOGENOM" id="CLU_027259_0_0_10"/>
<dbReference type="PROSITE" id="PS01095">
    <property type="entry name" value="GH18_1"/>
    <property type="match status" value="1"/>
</dbReference>
<comment type="caution">
    <text evidence="3">The sequence shown here is derived from an EMBL/GenBank/DDBJ whole genome shotgun (WGS) entry which is preliminary data.</text>
</comment>
<feature type="signal peptide" evidence="1">
    <location>
        <begin position="1"/>
        <end position="30"/>
    </location>
</feature>
<dbReference type="InterPro" id="IPR013728">
    <property type="entry name" value="BT_3987-like_N"/>
</dbReference>
<dbReference type="SUPFAM" id="SSF51445">
    <property type="entry name" value="(Trans)glycosidases"/>
    <property type="match status" value="1"/>
</dbReference>
<reference evidence="3" key="1">
    <citation type="submission" date="2010-07" db="EMBL/GenBank/DDBJ databases">
        <authorList>
            <person name="Muzny D."/>
            <person name="Qin X."/>
            <person name="Buhay C."/>
            <person name="Dugan-Rocha S."/>
            <person name="Ding Y."/>
            <person name="Chen G."/>
            <person name="Hawes A."/>
            <person name="Holder M."/>
            <person name="Jhangiani S."/>
            <person name="Johnson A."/>
            <person name="Khan Z."/>
            <person name="Li Z."/>
            <person name="Liu W."/>
            <person name="Liu X."/>
            <person name="Perez L."/>
            <person name="Shen H."/>
            <person name="Wang Q."/>
            <person name="Watt J."/>
            <person name="Xi L."/>
            <person name="Xin Y."/>
            <person name="Zhou J."/>
            <person name="Deng J."/>
            <person name="Jiang H."/>
            <person name="Liu Y."/>
            <person name="Qu J."/>
            <person name="Song X.-Z."/>
            <person name="Zhang L."/>
            <person name="Villasana D."/>
            <person name="Johnson A."/>
            <person name="Liu J."/>
            <person name="Liyanage D."/>
            <person name="Lorensuhewa L."/>
            <person name="Robinson T."/>
            <person name="Song A."/>
            <person name="Song B.-B."/>
            <person name="Dinh H."/>
            <person name="Thornton R."/>
            <person name="Coyle M."/>
            <person name="Francisco L."/>
            <person name="Jackson L."/>
            <person name="Javaid M."/>
            <person name="Korchina V."/>
            <person name="Kovar C."/>
            <person name="Mata R."/>
            <person name="Mathew T."/>
            <person name="Ngo R."/>
            <person name="Nguyen L."/>
            <person name="Nguyen N."/>
            <person name="Okwuonu G."/>
            <person name="Ongeri F."/>
            <person name="Pham C."/>
            <person name="Simmons D."/>
            <person name="Wilczek-Boney K."/>
            <person name="Hale W."/>
            <person name="Jakkamsetti A."/>
            <person name="Pham P."/>
            <person name="Ruth R."/>
            <person name="San Lucas F."/>
            <person name="Warren J."/>
            <person name="Zhang J."/>
            <person name="Zhao Z."/>
            <person name="Zhou C."/>
            <person name="Zhu D."/>
            <person name="Lee S."/>
            <person name="Bess C."/>
            <person name="Blankenburg K."/>
            <person name="Forbes L."/>
            <person name="Fu Q."/>
            <person name="Gubbala S."/>
            <person name="Hirani K."/>
            <person name="Jayaseelan J.C."/>
            <person name="Lara F."/>
            <person name="Munidasa M."/>
            <person name="Palculict T."/>
            <person name="Patil S."/>
            <person name="Pu L.-L."/>
            <person name="Saada N."/>
            <person name="Tang L."/>
            <person name="Weissenberger G."/>
            <person name="Zhu Y."/>
            <person name="Hemphill L."/>
            <person name="Shang Y."/>
            <person name="Youmans B."/>
            <person name="Ayvaz T."/>
            <person name="Ross M."/>
            <person name="Santibanez J."/>
            <person name="Aqrawi P."/>
            <person name="Gross S."/>
            <person name="Joshi V."/>
            <person name="Fowler G."/>
            <person name="Nazareth L."/>
            <person name="Reid J."/>
            <person name="Worley K."/>
            <person name="Petrosino J."/>
            <person name="Highlander S."/>
            <person name="Gibbs R."/>
        </authorList>
    </citation>
    <scope>NUCLEOTIDE SEQUENCE [LARGE SCALE GENOMIC DNA]</scope>
    <source>
        <strain evidence="3">ATCC 33861</strain>
    </source>
</reference>
<proteinExistence type="predicted"/>
<feature type="domain" description="BT-3987-like N-terminal" evidence="2">
    <location>
        <begin position="51"/>
        <end position="169"/>
    </location>
</feature>
<dbReference type="GO" id="GO:0033925">
    <property type="term" value="F:mannosyl-glycoprotein endo-beta-N-acetylglucosaminidase activity"/>
    <property type="evidence" value="ECO:0007669"/>
    <property type="project" value="UniProtKB-EC"/>
</dbReference>
<evidence type="ECO:0000313" key="4">
    <source>
        <dbReference type="Proteomes" id="UP000006258"/>
    </source>
</evidence>
<dbReference type="GeneID" id="95427442"/>
<dbReference type="Pfam" id="PF08522">
    <property type="entry name" value="BT_3987-like_N"/>
    <property type="match status" value="1"/>
</dbReference>
<dbReference type="EC" id="3.2.1.96" evidence="3"/>
<dbReference type="GO" id="GO:0005975">
    <property type="term" value="P:carbohydrate metabolic process"/>
    <property type="evidence" value="ECO:0007669"/>
    <property type="project" value="InterPro"/>
</dbReference>
<organism evidence="3 4">
    <name type="scientific">Sphingobacterium spiritivorum ATCC 33861</name>
    <dbReference type="NCBI Taxonomy" id="525373"/>
    <lineage>
        <taxon>Bacteria</taxon>
        <taxon>Pseudomonadati</taxon>
        <taxon>Bacteroidota</taxon>
        <taxon>Sphingobacteriia</taxon>
        <taxon>Sphingobacteriales</taxon>
        <taxon>Sphingobacteriaceae</taxon>
        <taxon>Sphingobacterium</taxon>
    </lineage>
</organism>
<keyword evidence="3" id="KW-0378">Hydrolase</keyword>
<name>D7VPS6_SPHSI</name>
<keyword evidence="4" id="KW-1185">Reference proteome</keyword>